<keyword evidence="1" id="KW-1133">Transmembrane helix</keyword>
<dbReference type="EMBL" id="JAVDTI010000003">
    <property type="protein sequence ID" value="MDR6806884.1"/>
    <property type="molecule type" value="Genomic_DNA"/>
</dbReference>
<gene>
    <name evidence="2" type="ORF">J2W84_003932</name>
</gene>
<evidence type="ECO:0000313" key="3">
    <source>
        <dbReference type="Proteomes" id="UP001264980"/>
    </source>
</evidence>
<dbReference type="RefSeq" id="WP_309986384.1">
    <property type="nucleotide sequence ID" value="NZ_JAVDTI010000003.1"/>
</dbReference>
<evidence type="ECO:0000313" key="2">
    <source>
        <dbReference type="EMBL" id="MDR6806884.1"/>
    </source>
</evidence>
<keyword evidence="1" id="KW-0812">Transmembrane</keyword>
<sequence>MWSDKTLYGLLAVVYAFLVLTHLWPYFSQAWTAYSEGRPLRDVPRPAKNKLIAGSLAFLTGVLWVWQYFRH</sequence>
<accession>A0ABU1R0E9</accession>
<name>A0ABU1R0E9_9BACT</name>
<reference evidence="2 3" key="1">
    <citation type="submission" date="2023-07" db="EMBL/GenBank/DDBJ databases">
        <title>Sorghum-associated microbial communities from plants grown in Nebraska, USA.</title>
        <authorList>
            <person name="Schachtman D."/>
        </authorList>
    </citation>
    <scope>NUCLEOTIDE SEQUENCE [LARGE SCALE GENOMIC DNA]</scope>
    <source>
        <strain evidence="2 3">BE57</strain>
    </source>
</reference>
<proteinExistence type="predicted"/>
<keyword evidence="3" id="KW-1185">Reference proteome</keyword>
<feature type="transmembrane region" description="Helical" evidence="1">
    <location>
        <begin position="51"/>
        <end position="69"/>
    </location>
</feature>
<protein>
    <submittedName>
        <fullName evidence="2">Uncharacterized protein</fullName>
    </submittedName>
</protein>
<feature type="transmembrane region" description="Helical" evidence="1">
    <location>
        <begin position="7"/>
        <end position="27"/>
    </location>
</feature>
<comment type="caution">
    <text evidence="2">The sequence shown here is derived from an EMBL/GenBank/DDBJ whole genome shotgun (WGS) entry which is preliminary data.</text>
</comment>
<keyword evidence="1" id="KW-0472">Membrane</keyword>
<dbReference type="Proteomes" id="UP001264980">
    <property type="component" value="Unassembled WGS sequence"/>
</dbReference>
<organism evidence="2 3">
    <name type="scientific">Dyadobacter fermentans</name>
    <dbReference type="NCBI Taxonomy" id="94254"/>
    <lineage>
        <taxon>Bacteria</taxon>
        <taxon>Pseudomonadati</taxon>
        <taxon>Bacteroidota</taxon>
        <taxon>Cytophagia</taxon>
        <taxon>Cytophagales</taxon>
        <taxon>Spirosomataceae</taxon>
        <taxon>Dyadobacter</taxon>
    </lineage>
</organism>
<evidence type="ECO:0000256" key="1">
    <source>
        <dbReference type="SAM" id="Phobius"/>
    </source>
</evidence>